<dbReference type="EMBL" id="CP011801">
    <property type="protein sequence ID" value="ALA59330.1"/>
    <property type="molecule type" value="Genomic_DNA"/>
</dbReference>
<evidence type="ECO:0000313" key="3">
    <source>
        <dbReference type="Proteomes" id="UP000069205"/>
    </source>
</evidence>
<keyword evidence="3" id="KW-1185">Reference proteome</keyword>
<proteinExistence type="predicted"/>
<sequence length="103" mass="11037">MQYRTMCLFGITSLLGSIWCGKSESANTGSGVFKLEEVIELVLKRNPGMGAAKGEVQQSQRERVVAGAFLNPSINGSGGRGTIRSGDPRVSYRAKRQSSNPVC</sequence>
<reference evidence="2 3" key="1">
    <citation type="journal article" date="2015" name="Proc. Natl. Acad. Sci. U.S.A.">
        <title>Expanded metabolic versatility of ubiquitous nitrite-oxidizing bacteria from the genus Nitrospira.</title>
        <authorList>
            <person name="Koch H."/>
            <person name="Lucker S."/>
            <person name="Albertsen M."/>
            <person name="Kitzinger K."/>
            <person name="Herbold C."/>
            <person name="Spieck E."/>
            <person name="Nielsen P.H."/>
            <person name="Wagner M."/>
            <person name="Daims H."/>
        </authorList>
    </citation>
    <scope>NUCLEOTIDE SEQUENCE [LARGE SCALE GENOMIC DNA]</scope>
    <source>
        <strain evidence="2 3">NSP M-1</strain>
    </source>
</reference>
<dbReference type="STRING" id="42253.NITMOv2_2924"/>
<protein>
    <submittedName>
        <fullName evidence="2">Uncharacterized protein</fullName>
    </submittedName>
</protein>
<feature type="region of interest" description="Disordered" evidence="1">
    <location>
        <begin position="74"/>
        <end position="103"/>
    </location>
</feature>
<dbReference type="SUPFAM" id="SSF56954">
    <property type="entry name" value="Outer membrane efflux proteins (OEP)"/>
    <property type="match status" value="1"/>
</dbReference>
<dbReference type="Proteomes" id="UP000069205">
    <property type="component" value="Chromosome"/>
</dbReference>
<name>A0A0K2GED9_NITMO</name>
<dbReference type="KEGG" id="nmv:NITMOv2_2924"/>
<gene>
    <name evidence="2" type="ORF">NITMOv2_2924</name>
</gene>
<dbReference type="GO" id="GO:0015562">
    <property type="term" value="F:efflux transmembrane transporter activity"/>
    <property type="evidence" value="ECO:0007669"/>
    <property type="project" value="InterPro"/>
</dbReference>
<evidence type="ECO:0000256" key="1">
    <source>
        <dbReference type="SAM" id="MobiDB-lite"/>
    </source>
</evidence>
<dbReference type="PATRIC" id="fig|42253.5.peg.2894"/>
<dbReference type="AlphaFoldDB" id="A0A0K2GED9"/>
<dbReference type="Gene3D" id="1.20.1600.10">
    <property type="entry name" value="Outer membrane efflux proteins (OEP)"/>
    <property type="match status" value="1"/>
</dbReference>
<evidence type="ECO:0000313" key="2">
    <source>
        <dbReference type="EMBL" id="ALA59330.1"/>
    </source>
</evidence>
<organism evidence="2 3">
    <name type="scientific">Nitrospira moscoviensis</name>
    <dbReference type="NCBI Taxonomy" id="42253"/>
    <lineage>
        <taxon>Bacteria</taxon>
        <taxon>Pseudomonadati</taxon>
        <taxon>Nitrospirota</taxon>
        <taxon>Nitrospiria</taxon>
        <taxon>Nitrospirales</taxon>
        <taxon>Nitrospiraceae</taxon>
        <taxon>Nitrospira</taxon>
    </lineage>
</organism>
<accession>A0A0K2GED9</accession>